<organism evidence="1 2">
    <name type="scientific">Candidatus Woesebacteria bacterium RIFOXYD1_FULL_40_21</name>
    <dbReference type="NCBI Taxonomy" id="1802549"/>
    <lineage>
        <taxon>Bacteria</taxon>
        <taxon>Candidatus Woeseibacteriota</taxon>
    </lineage>
</organism>
<name>A0A1F8DF65_9BACT</name>
<dbReference type="SMART" id="SM01234">
    <property type="entry name" value="Haemolytic"/>
    <property type="match status" value="1"/>
</dbReference>
<dbReference type="AlphaFoldDB" id="A0A1F8DF65"/>
<reference evidence="1 2" key="1">
    <citation type="journal article" date="2016" name="Nat. Commun.">
        <title>Thousands of microbial genomes shed light on interconnected biogeochemical processes in an aquifer system.</title>
        <authorList>
            <person name="Anantharaman K."/>
            <person name="Brown C.T."/>
            <person name="Hug L.A."/>
            <person name="Sharon I."/>
            <person name="Castelle C.J."/>
            <person name="Probst A.J."/>
            <person name="Thomas B.C."/>
            <person name="Singh A."/>
            <person name="Wilkins M.J."/>
            <person name="Karaoz U."/>
            <person name="Brodie E.L."/>
            <person name="Williams K.H."/>
            <person name="Hubbard S.S."/>
            <person name="Banfield J.F."/>
        </authorList>
    </citation>
    <scope>NUCLEOTIDE SEQUENCE [LARGE SCALE GENOMIC DNA]</scope>
</reference>
<dbReference type="InterPro" id="IPR002696">
    <property type="entry name" value="Membr_insert_effic_factor_YidD"/>
</dbReference>
<gene>
    <name evidence="1" type="ORF">A2614_00810</name>
</gene>
<comment type="caution">
    <text evidence="1">The sequence shown here is derived from an EMBL/GenBank/DDBJ whole genome shotgun (WGS) entry which is preliminary data.</text>
</comment>
<evidence type="ECO:0000313" key="1">
    <source>
        <dbReference type="EMBL" id="OGM87006.1"/>
    </source>
</evidence>
<dbReference type="NCBIfam" id="TIGR00278">
    <property type="entry name" value="membrane protein insertion efficiency factor YidD"/>
    <property type="match status" value="1"/>
</dbReference>
<evidence type="ECO:0008006" key="3">
    <source>
        <dbReference type="Google" id="ProtNLM"/>
    </source>
</evidence>
<sequence length="62" mass="7085">MQKIAILIIDFYKLFISNLFRPILGEGCRFNPTCSQYAKEAIEKKGVIQGSRLALERIAKCH</sequence>
<proteinExistence type="predicted"/>
<protein>
    <recommendedName>
        <fullName evidence="3">Membrane protein insertion efficiency factor YidD</fullName>
    </recommendedName>
</protein>
<dbReference type="Pfam" id="PF01809">
    <property type="entry name" value="YidD"/>
    <property type="match status" value="1"/>
</dbReference>
<dbReference type="Proteomes" id="UP000178803">
    <property type="component" value="Unassembled WGS sequence"/>
</dbReference>
<dbReference type="PANTHER" id="PTHR33383:SF1">
    <property type="entry name" value="MEMBRANE PROTEIN INSERTION EFFICIENCY FACTOR-RELATED"/>
    <property type="match status" value="1"/>
</dbReference>
<dbReference type="EMBL" id="MGIJ01000034">
    <property type="protein sequence ID" value="OGM87006.1"/>
    <property type="molecule type" value="Genomic_DNA"/>
</dbReference>
<dbReference type="PANTHER" id="PTHR33383">
    <property type="entry name" value="MEMBRANE PROTEIN INSERTION EFFICIENCY FACTOR-RELATED"/>
    <property type="match status" value="1"/>
</dbReference>
<evidence type="ECO:0000313" key="2">
    <source>
        <dbReference type="Proteomes" id="UP000178803"/>
    </source>
</evidence>
<accession>A0A1F8DF65</accession>